<evidence type="ECO:0000313" key="4">
    <source>
        <dbReference type="Proteomes" id="UP001551675"/>
    </source>
</evidence>
<evidence type="ECO:0000256" key="1">
    <source>
        <dbReference type="SAM" id="MobiDB-lite"/>
    </source>
</evidence>
<gene>
    <name evidence="3" type="ORF">AB0I59_25295</name>
</gene>
<reference evidence="3 4" key="1">
    <citation type="submission" date="2024-06" db="EMBL/GenBank/DDBJ databases">
        <title>The Natural Products Discovery Center: Release of the First 8490 Sequenced Strains for Exploring Actinobacteria Biosynthetic Diversity.</title>
        <authorList>
            <person name="Kalkreuter E."/>
            <person name="Kautsar S.A."/>
            <person name="Yang D."/>
            <person name="Bader C.D."/>
            <person name="Teijaro C.N."/>
            <person name="Fluegel L."/>
            <person name="Davis C.M."/>
            <person name="Simpson J.R."/>
            <person name="Lauterbach L."/>
            <person name="Steele A.D."/>
            <person name="Gui C."/>
            <person name="Meng S."/>
            <person name="Li G."/>
            <person name="Viehrig K."/>
            <person name="Ye F."/>
            <person name="Su P."/>
            <person name="Kiefer A.F."/>
            <person name="Nichols A."/>
            <person name="Cepeda A.J."/>
            <person name="Yan W."/>
            <person name="Fan B."/>
            <person name="Jiang Y."/>
            <person name="Adhikari A."/>
            <person name="Zheng C.-J."/>
            <person name="Schuster L."/>
            <person name="Cowan T.M."/>
            <person name="Smanski M.J."/>
            <person name="Chevrette M.G."/>
            <person name="De Carvalho L.P.S."/>
            <person name="Shen B."/>
        </authorList>
    </citation>
    <scope>NUCLEOTIDE SEQUENCE [LARGE SCALE GENOMIC DNA]</scope>
    <source>
        <strain evidence="3 4">NPDC050100</strain>
    </source>
</reference>
<dbReference type="RefSeq" id="WP_358136589.1">
    <property type="nucleotide sequence ID" value="NZ_JBFALK010000014.1"/>
</dbReference>
<feature type="region of interest" description="Disordered" evidence="1">
    <location>
        <begin position="1"/>
        <end position="28"/>
    </location>
</feature>
<accession>A0ABV3GK95</accession>
<dbReference type="Proteomes" id="UP001551675">
    <property type="component" value="Unassembled WGS sequence"/>
</dbReference>
<dbReference type="EMBL" id="JBFALK010000014">
    <property type="protein sequence ID" value="MEV0971932.1"/>
    <property type="molecule type" value="Genomic_DNA"/>
</dbReference>
<dbReference type="SMART" id="SM00530">
    <property type="entry name" value="HTH_XRE"/>
    <property type="match status" value="1"/>
</dbReference>
<dbReference type="CDD" id="cd00093">
    <property type="entry name" value="HTH_XRE"/>
    <property type="match status" value="1"/>
</dbReference>
<evidence type="ECO:0000313" key="3">
    <source>
        <dbReference type="EMBL" id="MEV0971932.1"/>
    </source>
</evidence>
<evidence type="ECO:0000259" key="2">
    <source>
        <dbReference type="PROSITE" id="PS50943"/>
    </source>
</evidence>
<dbReference type="InterPro" id="IPR043917">
    <property type="entry name" value="DUF5753"/>
</dbReference>
<dbReference type="Gene3D" id="1.10.260.40">
    <property type="entry name" value="lambda repressor-like DNA-binding domains"/>
    <property type="match status" value="1"/>
</dbReference>
<name>A0ABV3GK95_MICGL</name>
<protein>
    <submittedName>
        <fullName evidence="3">Helix-turn-helix transcriptional regulator</fullName>
    </submittedName>
</protein>
<dbReference type="PROSITE" id="PS50943">
    <property type="entry name" value="HTH_CROC1"/>
    <property type="match status" value="1"/>
</dbReference>
<dbReference type="Pfam" id="PF13560">
    <property type="entry name" value="HTH_31"/>
    <property type="match status" value="1"/>
</dbReference>
<feature type="domain" description="HTH cro/C1-type" evidence="2">
    <location>
        <begin position="38"/>
        <end position="92"/>
    </location>
</feature>
<dbReference type="SUPFAM" id="SSF47413">
    <property type="entry name" value="lambda repressor-like DNA-binding domains"/>
    <property type="match status" value="1"/>
</dbReference>
<comment type="caution">
    <text evidence="3">The sequence shown here is derived from an EMBL/GenBank/DDBJ whole genome shotgun (WGS) entry which is preliminary data.</text>
</comment>
<keyword evidence="4" id="KW-1185">Reference proteome</keyword>
<sequence length="305" mass="34541">MPSGASAPYASTARVRRSTGLSDRGSPTVRRRRLGQELRRLRERAALTGDQVAAQLGWSAAKVSRIETAKTSPRKADVEALLEAYEVDSGQRQELLDLHRDAAKKGWWEDYQSSLPHEYTTLLGLEVEATYARNWEPQVVPGLLQTEEYALEIVKAVQPITRFAQGGVRSRVEARMARQQIILQDDQPLNLMVVLDESVLLRGFGDATVMRAQLDRLLSLSELPNIRIQVLPLDADHPVNTGSFLHLKFPEFHDVVYLESLFGARFVEEEETVYGYEIAFDRLQAEALDVDASRDQIRKTIERWK</sequence>
<dbReference type="InterPro" id="IPR010982">
    <property type="entry name" value="Lambda_DNA-bd_dom_sf"/>
</dbReference>
<proteinExistence type="predicted"/>
<dbReference type="Pfam" id="PF19054">
    <property type="entry name" value="DUF5753"/>
    <property type="match status" value="1"/>
</dbReference>
<organism evidence="3 4">
    <name type="scientific">Microtetraspora glauca</name>
    <dbReference type="NCBI Taxonomy" id="1996"/>
    <lineage>
        <taxon>Bacteria</taxon>
        <taxon>Bacillati</taxon>
        <taxon>Actinomycetota</taxon>
        <taxon>Actinomycetes</taxon>
        <taxon>Streptosporangiales</taxon>
        <taxon>Streptosporangiaceae</taxon>
        <taxon>Microtetraspora</taxon>
    </lineage>
</organism>
<dbReference type="InterPro" id="IPR001387">
    <property type="entry name" value="Cro/C1-type_HTH"/>
</dbReference>